<dbReference type="RefSeq" id="WP_123102631.1">
    <property type="nucleotide sequence ID" value="NZ_CP127527.1"/>
</dbReference>
<gene>
    <name evidence="2" type="ORF">EC580_04585</name>
</gene>
<sequence>MPENLGNLTILPQIEDLLYPLKPEELANLEASIKRDGMREPLSLWERDGETILVDGHNRYAIAQRHGIPYQTVTLQFSSLDDALDWVDKNQLGRRNLTDEKRATTIGRVYQRMRDLRGAARARGGDGENEPGGQPGKRLADTVADAWRIGSGTVKRSSDFATAIERLKGLGEAGTAAASRILAGDVKDALTELPKILKTHPDAMPLLADRIRDGAAKVKDAVKDYLAMNLGAEGPAGEEGRGAAASSARGKVGPRTRYPGIWRKGLVSLRIWTP</sequence>
<dbReference type="OrthoDB" id="5944985at2"/>
<dbReference type="SUPFAM" id="SSF110849">
    <property type="entry name" value="ParB/Sulfiredoxin"/>
    <property type="match status" value="1"/>
</dbReference>
<name>A0A3M8RD05_9PROT</name>
<proteinExistence type="predicted"/>
<accession>A0A3M8RD05</accession>
<evidence type="ECO:0000256" key="1">
    <source>
        <dbReference type="SAM" id="MobiDB-lite"/>
    </source>
</evidence>
<comment type="caution">
    <text evidence="2">The sequence shown here is derived from an EMBL/GenBank/DDBJ whole genome shotgun (WGS) entry which is preliminary data.</text>
</comment>
<evidence type="ECO:0000313" key="2">
    <source>
        <dbReference type="EMBL" id="RNF66459.1"/>
    </source>
</evidence>
<dbReference type="Gene3D" id="3.90.1530.10">
    <property type="entry name" value="Conserved hypothetical protein from pyrococcus furiosus pfu- 392566-001, ParB domain"/>
    <property type="match status" value="1"/>
</dbReference>
<dbReference type="InterPro" id="IPR036086">
    <property type="entry name" value="ParB/Sulfiredoxin_sf"/>
</dbReference>
<organism evidence="2">
    <name type="scientific">Acidithiobacillus sulfuriphilus</name>
    <dbReference type="NCBI Taxonomy" id="1867749"/>
    <lineage>
        <taxon>Bacteria</taxon>
        <taxon>Pseudomonadati</taxon>
        <taxon>Pseudomonadota</taxon>
        <taxon>Acidithiobacillia</taxon>
        <taxon>Acidithiobacillales</taxon>
        <taxon>Acidithiobacillaceae</taxon>
        <taxon>Acidithiobacillus</taxon>
    </lineage>
</organism>
<reference evidence="2" key="1">
    <citation type="submission" date="2018-10" db="EMBL/GenBank/DDBJ databases">
        <title>Acidithiobacillus sulfuriphilus sp. nov.: an extremely acidophilic sulfur-oxidizing chemolithotroph isolated from a neutral pH environment.</title>
        <authorList>
            <person name="Falagan C."/>
            <person name="Moya-Beltran A."/>
            <person name="Quatrini R."/>
            <person name="Johnson D.B."/>
        </authorList>
    </citation>
    <scope>NUCLEOTIDE SEQUENCE [LARGE SCALE GENOMIC DNA]</scope>
    <source>
        <strain evidence="2">CJ-2</strain>
    </source>
</reference>
<protein>
    <submittedName>
        <fullName evidence="2">Uncharacterized protein</fullName>
    </submittedName>
</protein>
<dbReference type="AlphaFoldDB" id="A0A3M8RD05"/>
<dbReference type="EMBL" id="RIZI01000139">
    <property type="protein sequence ID" value="RNF66459.1"/>
    <property type="molecule type" value="Genomic_DNA"/>
</dbReference>
<feature type="region of interest" description="Disordered" evidence="1">
    <location>
        <begin position="119"/>
        <end position="138"/>
    </location>
</feature>